<evidence type="ECO:0000256" key="12">
    <source>
        <dbReference type="ARBA" id="ARBA00022840"/>
    </source>
</evidence>
<evidence type="ECO:0000256" key="3">
    <source>
        <dbReference type="ARBA" id="ARBA00022598"/>
    </source>
</evidence>
<dbReference type="Proteomes" id="UP000199518">
    <property type="component" value="Unassembled WGS sequence"/>
</dbReference>
<feature type="compositionally biased region" description="Polar residues" evidence="21">
    <location>
        <begin position="628"/>
        <end position="638"/>
    </location>
</feature>
<name>A0A1I3D860_9PLAN</name>
<dbReference type="EMBL" id="FOQD01000003">
    <property type="protein sequence ID" value="SFH82892.1"/>
    <property type="molecule type" value="Genomic_DNA"/>
</dbReference>
<dbReference type="GO" id="GO:0003677">
    <property type="term" value="F:DNA binding"/>
    <property type="evidence" value="ECO:0007669"/>
    <property type="project" value="UniProtKB-KW"/>
</dbReference>
<keyword evidence="6" id="KW-0540">Nuclease</keyword>
<gene>
    <name evidence="23" type="ORF">SAMN05421753_103131</name>
</gene>
<reference evidence="24" key="1">
    <citation type="submission" date="2016-10" db="EMBL/GenBank/DDBJ databases">
        <authorList>
            <person name="Varghese N."/>
            <person name="Submissions S."/>
        </authorList>
    </citation>
    <scope>NUCLEOTIDE SEQUENCE [LARGE SCALE GENOMIC DNA]</scope>
    <source>
        <strain evidence="24">DSM 26348</strain>
    </source>
</reference>
<dbReference type="InterPro" id="IPR014143">
    <property type="entry name" value="NHEJ_ligase_prk"/>
</dbReference>
<dbReference type="InterPro" id="IPR012340">
    <property type="entry name" value="NA-bd_OB-fold"/>
</dbReference>
<dbReference type="GO" id="GO:0006310">
    <property type="term" value="P:DNA recombination"/>
    <property type="evidence" value="ECO:0007669"/>
    <property type="project" value="UniProtKB-KW"/>
</dbReference>
<dbReference type="NCBIfam" id="NF004628">
    <property type="entry name" value="PRK05972.1"/>
    <property type="match status" value="1"/>
</dbReference>
<dbReference type="NCBIfam" id="TIGR02779">
    <property type="entry name" value="NHEJ_ligase_lig"/>
    <property type="match status" value="1"/>
</dbReference>
<dbReference type="EC" id="6.5.1.1" evidence="2"/>
<dbReference type="STRING" id="1576369.SAMN05421753_103131"/>
<keyword evidence="16" id="KW-0234">DNA repair</keyword>
<accession>A0A1I3D860</accession>
<dbReference type="NCBIfam" id="TIGR02778">
    <property type="entry name" value="ligD_pol"/>
    <property type="match status" value="1"/>
</dbReference>
<evidence type="ECO:0000256" key="2">
    <source>
        <dbReference type="ARBA" id="ARBA00012727"/>
    </source>
</evidence>
<keyword evidence="12" id="KW-0067">ATP-binding</keyword>
<dbReference type="Pfam" id="PF13298">
    <property type="entry name" value="LigD_N"/>
    <property type="match status" value="1"/>
</dbReference>
<organism evidence="23 24">
    <name type="scientific">Planctomicrobium piriforme</name>
    <dbReference type="NCBI Taxonomy" id="1576369"/>
    <lineage>
        <taxon>Bacteria</taxon>
        <taxon>Pseudomonadati</taxon>
        <taxon>Planctomycetota</taxon>
        <taxon>Planctomycetia</taxon>
        <taxon>Planctomycetales</taxon>
        <taxon>Planctomycetaceae</taxon>
        <taxon>Planctomicrobium</taxon>
    </lineage>
</organism>
<dbReference type="GO" id="GO:0003910">
    <property type="term" value="F:DNA ligase (ATP) activity"/>
    <property type="evidence" value="ECO:0007669"/>
    <property type="project" value="UniProtKB-EC"/>
</dbReference>
<evidence type="ECO:0000313" key="23">
    <source>
        <dbReference type="EMBL" id="SFH82892.1"/>
    </source>
</evidence>
<dbReference type="GO" id="GO:0003887">
    <property type="term" value="F:DNA-directed DNA polymerase activity"/>
    <property type="evidence" value="ECO:0007669"/>
    <property type="project" value="UniProtKB-KW"/>
</dbReference>
<protein>
    <recommendedName>
        <fullName evidence="2">DNA ligase (ATP)</fullName>
        <ecNumber evidence="2">6.5.1.1</ecNumber>
    </recommendedName>
    <alternativeName>
        <fullName evidence="19">NHEJ DNA polymerase</fullName>
    </alternativeName>
</protein>
<feature type="compositionally biased region" description="Basic residues" evidence="21">
    <location>
        <begin position="210"/>
        <end position="221"/>
    </location>
</feature>
<evidence type="ECO:0000313" key="24">
    <source>
        <dbReference type="Proteomes" id="UP000199518"/>
    </source>
</evidence>
<comment type="cofactor">
    <cofactor evidence="1">
        <name>Mn(2+)</name>
        <dbReference type="ChEBI" id="CHEBI:29035"/>
    </cofactor>
</comment>
<proteinExistence type="predicted"/>
<keyword evidence="18" id="KW-0511">Multifunctional enzyme</keyword>
<evidence type="ECO:0000256" key="18">
    <source>
        <dbReference type="ARBA" id="ARBA00023268"/>
    </source>
</evidence>
<dbReference type="PANTHER" id="PTHR42705:SF2">
    <property type="entry name" value="BIFUNCTIONAL NON-HOMOLOGOUS END JOINING PROTEIN LIGD"/>
    <property type="match status" value="1"/>
</dbReference>
<keyword evidence="17" id="KW-0464">Manganese</keyword>
<dbReference type="Gene3D" id="3.30.470.30">
    <property type="entry name" value="DNA ligase/mRNA capping enzyme"/>
    <property type="match status" value="1"/>
</dbReference>
<feature type="compositionally biased region" description="Basic and acidic residues" evidence="21">
    <location>
        <begin position="561"/>
        <end position="584"/>
    </location>
</feature>
<dbReference type="NCBIfam" id="TIGR02776">
    <property type="entry name" value="NHEJ_ligase_prk"/>
    <property type="match status" value="1"/>
</dbReference>
<evidence type="ECO:0000256" key="6">
    <source>
        <dbReference type="ARBA" id="ARBA00022722"/>
    </source>
</evidence>
<dbReference type="Gene3D" id="3.30.1490.70">
    <property type="match status" value="1"/>
</dbReference>
<keyword evidence="14" id="KW-0238">DNA-binding</keyword>
<evidence type="ECO:0000256" key="19">
    <source>
        <dbReference type="ARBA" id="ARBA00029943"/>
    </source>
</evidence>
<dbReference type="InterPro" id="IPR014144">
    <property type="entry name" value="LigD_PE_domain"/>
</dbReference>
<keyword evidence="3" id="KW-0436">Ligase</keyword>
<evidence type="ECO:0000256" key="16">
    <source>
        <dbReference type="ARBA" id="ARBA00023204"/>
    </source>
</evidence>
<evidence type="ECO:0000256" key="9">
    <source>
        <dbReference type="ARBA" id="ARBA00022763"/>
    </source>
</evidence>
<dbReference type="InterPro" id="IPR014145">
    <property type="entry name" value="LigD_pol_dom"/>
</dbReference>
<keyword evidence="24" id="KW-1185">Reference proteome</keyword>
<evidence type="ECO:0000256" key="21">
    <source>
        <dbReference type="SAM" id="MobiDB-lite"/>
    </source>
</evidence>
<evidence type="ECO:0000256" key="17">
    <source>
        <dbReference type="ARBA" id="ARBA00023211"/>
    </source>
</evidence>
<evidence type="ECO:0000256" key="4">
    <source>
        <dbReference type="ARBA" id="ARBA00022679"/>
    </source>
</evidence>
<dbReference type="InterPro" id="IPR014146">
    <property type="entry name" value="LigD_ligase_dom"/>
</dbReference>
<dbReference type="InterPro" id="IPR033651">
    <property type="entry name" value="PaeLigD_Pol-like"/>
</dbReference>
<dbReference type="InterPro" id="IPR012309">
    <property type="entry name" value="DNA_ligase_ATP-dep_C"/>
</dbReference>
<dbReference type="PROSITE" id="PS50160">
    <property type="entry name" value="DNA_LIGASE_A3"/>
    <property type="match status" value="1"/>
</dbReference>
<dbReference type="SUPFAM" id="SSF50249">
    <property type="entry name" value="Nucleic acid-binding proteins"/>
    <property type="match status" value="1"/>
</dbReference>
<dbReference type="Gene3D" id="3.90.920.10">
    <property type="entry name" value="DNA primase, PRIM domain"/>
    <property type="match status" value="1"/>
</dbReference>
<dbReference type="GO" id="GO:0004527">
    <property type="term" value="F:exonuclease activity"/>
    <property type="evidence" value="ECO:0007669"/>
    <property type="project" value="UniProtKB-KW"/>
</dbReference>
<evidence type="ECO:0000256" key="13">
    <source>
        <dbReference type="ARBA" id="ARBA00022932"/>
    </source>
</evidence>
<evidence type="ECO:0000256" key="14">
    <source>
        <dbReference type="ARBA" id="ARBA00023125"/>
    </source>
</evidence>
<dbReference type="InterPro" id="IPR052171">
    <property type="entry name" value="NHEJ_LigD"/>
</dbReference>
<keyword evidence="10" id="KW-0378">Hydrolase</keyword>
<dbReference type="GO" id="GO:0046872">
    <property type="term" value="F:metal ion binding"/>
    <property type="evidence" value="ECO:0007669"/>
    <property type="project" value="UniProtKB-KW"/>
</dbReference>
<keyword evidence="7" id="KW-0479">Metal-binding</keyword>
<dbReference type="NCBIfam" id="TIGR02777">
    <property type="entry name" value="LigD_PE_dom"/>
    <property type="match status" value="1"/>
</dbReference>
<feature type="compositionally biased region" description="Basic and acidic residues" evidence="21">
    <location>
        <begin position="618"/>
        <end position="627"/>
    </location>
</feature>
<dbReference type="GO" id="GO:0005524">
    <property type="term" value="F:ATP binding"/>
    <property type="evidence" value="ECO:0007669"/>
    <property type="project" value="UniProtKB-KW"/>
</dbReference>
<evidence type="ECO:0000256" key="15">
    <source>
        <dbReference type="ARBA" id="ARBA00023172"/>
    </source>
</evidence>
<dbReference type="CDD" id="cd07906">
    <property type="entry name" value="Adenylation_DNA_ligase_LigD_LigC"/>
    <property type="match status" value="1"/>
</dbReference>
<evidence type="ECO:0000256" key="1">
    <source>
        <dbReference type="ARBA" id="ARBA00001936"/>
    </source>
</evidence>
<dbReference type="Gene3D" id="2.40.50.140">
    <property type="entry name" value="Nucleic acid-binding proteins"/>
    <property type="match status" value="1"/>
</dbReference>
<dbReference type="CDD" id="cd07971">
    <property type="entry name" value="OBF_DNA_ligase_LigD"/>
    <property type="match status" value="1"/>
</dbReference>
<feature type="region of interest" description="Disordered" evidence="21">
    <location>
        <begin position="554"/>
        <end position="641"/>
    </location>
</feature>
<dbReference type="AlphaFoldDB" id="A0A1I3D860"/>
<evidence type="ECO:0000256" key="7">
    <source>
        <dbReference type="ARBA" id="ARBA00022723"/>
    </source>
</evidence>
<evidence type="ECO:0000256" key="10">
    <source>
        <dbReference type="ARBA" id="ARBA00022801"/>
    </source>
</evidence>
<keyword evidence="8" id="KW-0547">Nucleotide-binding</keyword>
<dbReference type="Pfam" id="PF04679">
    <property type="entry name" value="DNA_ligase_A_C"/>
    <property type="match status" value="1"/>
</dbReference>
<dbReference type="CDD" id="cd04862">
    <property type="entry name" value="PaeLigD_Pol_like"/>
    <property type="match status" value="1"/>
</dbReference>
<evidence type="ECO:0000256" key="8">
    <source>
        <dbReference type="ARBA" id="ARBA00022741"/>
    </source>
</evidence>
<dbReference type="PANTHER" id="PTHR42705">
    <property type="entry name" value="BIFUNCTIONAL NON-HOMOLOGOUS END JOINING PROTEIN LIGD"/>
    <property type="match status" value="1"/>
</dbReference>
<evidence type="ECO:0000256" key="20">
    <source>
        <dbReference type="ARBA" id="ARBA00034003"/>
    </source>
</evidence>
<feature type="compositionally biased region" description="Basic residues" evidence="21">
    <location>
        <begin position="594"/>
        <end position="603"/>
    </location>
</feature>
<keyword evidence="5" id="KW-0548">Nucleotidyltransferase</keyword>
<dbReference type="Pfam" id="PF21686">
    <property type="entry name" value="LigD_Prim-Pol"/>
    <property type="match status" value="1"/>
</dbReference>
<evidence type="ECO:0000256" key="5">
    <source>
        <dbReference type="ARBA" id="ARBA00022695"/>
    </source>
</evidence>
<evidence type="ECO:0000259" key="22">
    <source>
        <dbReference type="PROSITE" id="PS50160"/>
    </source>
</evidence>
<keyword evidence="9" id="KW-0227">DNA damage</keyword>
<dbReference type="Pfam" id="PF01068">
    <property type="entry name" value="DNA_ligase_A_M"/>
    <property type="match status" value="1"/>
</dbReference>
<keyword evidence="4" id="KW-0808">Transferase</keyword>
<comment type="catalytic activity">
    <reaction evidence="20">
        <text>ATP + (deoxyribonucleotide)n-3'-hydroxyl + 5'-phospho-(deoxyribonucleotide)m = (deoxyribonucleotide)n+m + AMP + diphosphate.</text>
        <dbReference type="EC" id="6.5.1.1"/>
    </reaction>
</comment>
<dbReference type="GO" id="GO:0006281">
    <property type="term" value="P:DNA repair"/>
    <property type="evidence" value="ECO:0007669"/>
    <property type="project" value="UniProtKB-KW"/>
</dbReference>
<keyword evidence="11" id="KW-0269">Exonuclease</keyword>
<dbReference type="InterPro" id="IPR012310">
    <property type="entry name" value="DNA_ligase_ATP-dep_cent"/>
</dbReference>
<keyword evidence="13" id="KW-0239">DNA-directed DNA polymerase</keyword>
<dbReference type="SUPFAM" id="SSF56091">
    <property type="entry name" value="DNA ligase/mRNA capping enzyme, catalytic domain"/>
    <property type="match status" value="1"/>
</dbReference>
<feature type="region of interest" description="Disordered" evidence="21">
    <location>
        <begin position="207"/>
        <end position="252"/>
    </location>
</feature>
<feature type="domain" description="ATP-dependent DNA ligase family profile" evidence="22">
    <location>
        <begin position="358"/>
        <end position="453"/>
    </location>
</feature>
<sequence length="933" mass="103804">MIEFEQSGAHMSLAKYKQKRNFEKTAEPAAGRGTARPGQLLYVIQKHAASRLHYDFRLELDGTLKSWAVPKGPSFDPGHKQLAVHVEDHPVAYGDFEGIIPHGEYGGGTVMLWDRGTWESIGDAEQNYADGKLKFTLHGEKLQGNWALIRMHGKAGDDGKNWLLIKEKDEYALPEDEYNVTAEAPRSVLSDRGLDEIAAAGDKVWTSKPAARKGAAKKRSAGRVDVHKSTSSHNPSPHPQPLSPEDRGEGRLKGIKGARKAPFPAELKPQLATLVSAAPDGDAWLHEMKFDGYRLLAHLQDGQVRLMTRNGNDWTKKFAPLAKAVGLLPVESAVLDGEVVLLREDGKPDFQRLQNALKASDSADFVYYLFDVPYCNGHDLRAARLIDRKQVLESLLKQVDPGNDGMLRYSDHIQGAGADVLRQSCRHELEGIVSKQLDSHYQSGRTKSWVKSKCLKRQEFVIGGYTRPSGARSGFGALLLGYHDNGELQYCGKVGTGFTDETLKQMLPALEKRSRKTCPFVKVPTAIKRQLASWTEPQLVAEVEFSEWTDDNALRHPSFKGLRDDKPAKQITRERAMTSPDRKSSSQIRSSKGIGKKGTRTSRVKSTDNSPPHPLPLSHEDRGEGSSKSRTQTDSGETQLAGVAITHPDRVLYPDANITKADLAQFYVDIADWILPHVIGRPLTLVRCPGGQTGQCFYQKHLDGNLPAGVSTIAIKEKQGTDDYLLIHDVTGLISLVQWGVLEFHTWGAREDNIELPDRLVFDLDPGEEATWEQVVNGVREVRDRLKTIGLESFLRTSGGKGLHVVVPLTRRRSWDEVKDFTHAIATSMMHDSPDLYIDTMSKAKRKGRIFIDYLRNGRGATAVASYSTRARAGAPVATPLRWDELSPSLKPNQYTVLNLRKRLSSLKDDPWEGFFQVRQSLTDARIQRVGRD</sequence>
<evidence type="ECO:0000256" key="11">
    <source>
        <dbReference type="ARBA" id="ARBA00022839"/>
    </source>
</evidence>
<keyword evidence="15" id="KW-0233">DNA recombination</keyword>